<reference evidence="1" key="1">
    <citation type="journal article" date="2023" name="Insect Mol. Biol.">
        <title>Genome sequencing provides insights into the evolution of gene families encoding plant cell wall-degrading enzymes in longhorned beetles.</title>
        <authorList>
            <person name="Shin N.R."/>
            <person name="Okamura Y."/>
            <person name="Kirsch R."/>
            <person name="Pauchet Y."/>
        </authorList>
    </citation>
    <scope>NUCLEOTIDE SEQUENCE</scope>
    <source>
        <strain evidence="1">MMC_N1</strain>
    </source>
</reference>
<dbReference type="EMBL" id="JAPWTJ010001349">
    <property type="protein sequence ID" value="KAJ8972417.1"/>
    <property type="molecule type" value="Genomic_DNA"/>
</dbReference>
<name>A0ABQ9J3M5_9CUCU</name>
<sequence>MAGWKWIRGFHSSILLRTPENTSMARAEAFNKNNIAQYFENLSTVMDKHNFLAKNIYNVDESGLVPYSQDQQKYLLQKAVSKRGLFGPLQVYYDQEVQLWLKQNPGRPVTPFHVAGIFNKAYLKAATPSNAINAYSKTGISPLNPSVFEDWMFSPSLTTDGKAVTLEPGALLSTKQTLWWNQ</sequence>
<evidence type="ECO:0000313" key="1">
    <source>
        <dbReference type="EMBL" id="KAJ8972417.1"/>
    </source>
</evidence>
<proteinExistence type="predicted"/>
<organism evidence="1 2">
    <name type="scientific">Molorchus minor</name>
    <dbReference type="NCBI Taxonomy" id="1323400"/>
    <lineage>
        <taxon>Eukaryota</taxon>
        <taxon>Metazoa</taxon>
        <taxon>Ecdysozoa</taxon>
        <taxon>Arthropoda</taxon>
        <taxon>Hexapoda</taxon>
        <taxon>Insecta</taxon>
        <taxon>Pterygota</taxon>
        <taxon>Neoptera</taxon>
        <taxon>Endopterygota</taxon>
        <taxon>Coleoptera</taxon>
        <taxon>Polyphaga</taxon>
        <taxon>Cucujiformia</taxon>
        <taxon>Chrysomeloidea</taxon>
        <taxon>Cerambycidae</taxon>
        <taxon>Lamiinae</taxon>
        <taxon>Monochamini</taxon>
        <taxon>Molorchus</taxon>
    </lineage>
</organism>
<accession>A0ABQ9J3M5</accession>
<keyword evidence="2" id="KW-1185">Reference proteome</keyword>
<comment type="caution">
    <text evidence="1">The sequence shown here is derived from an EMBL/GenBank/DDBJ whole genome shotgun (WGS) entry which is preliminary data.</text>
</comment>
<protein>
    <submittedName>
        <fullName evidence="1">Uncharacterized protein</fullName>
    </submittedName>
</protein>
<gene>
    <name evidence="1" type="ORF">NQ317_011062</name>
</gene>
<evidence type="ECO:0000313" key="2">
    <source>
        <dbReference type="Proteomes" id="UP001162164"/>
    </source>
</evidence>
<dbReference type="Proteomes" id="UP001162164">
    <property type="component" value="Unassembled WGS sequence"/>
</dbReference>